<dbReference type="GO" id="GO:0003700">
    <property type="term" value="F:DNA-binding transcription factor activity"/>
    <property type="evidence" value="ECO:0007669"/>
    <property type="project" value="TreeGrafter"/>
</dbReference>
<name>A0A1I6VC51_9ACTN</name>
<proteinExistence type="predicted"/>
<keyword evidence="3" id="KW-0804">Transcription</keyword>
<evidence type="ECO:0000256" key="4">
    <source>
        <dbReference type="PROSITE-ProRule" id="PRU00335"/>
    </source>
</evidence>
<dbReference type="InterPro" id="IPR050109">
    <property type="entry name" value="HTH-type_TetR-like_transc_reg"/>
</dbReference>
<evidence type="ECO:0000256" key="1">
    <source>
        <dbReference type="ARBA" id="ARBA00023015"/>
    </source>
</evidence>
<gene>
    <name evidence="6" type="ORF">SAMN05444716_107317</name>
</gene>
<dbReference type="EMBL" id="FPAB01000007">
    <property type="protein sequence ID" value="SFT11094.1"/>
    <property type="molecule type" value="Genomic_DNA"/>
</dbReference>
<dbReference type="Proteomes" id="UP000198873">
    <property type="component" value="Unassembled WGS sequence"/>
</dbReference>
<dbReference type="Pfam" id="PF00440">
    <property type="entry name" value="TetR_N"/>
    <property type="match status" value="1"/>
</dbReference>
<dbReference type="InterPro" id="IPR009057">
    <property type="entry name" value="Homeodomain-like_sf"/>
</dbReference>
<dbReference type="PRINTS" id="PR00455">
    <property type="entry name" value="HTHTETR"/>
</dbReference>
<evidence type="ECO:0000256" key="2">
    <source>
        <dbReference type="ARBA" id="ARBA00023125"/>
    </source>
</evidence>
<keyword evidence="7" id="KW-1185">Reference proteome</keyword>
<evidence type="ECO:0000259" key="5">
    <source>
        <dbReference type="PROSITE" id="PS50977"/>
    </source>
</evidence>
<keyword evidence="2 4" id="KW-0238">DNA-binding</keyword>
<dbReference type="InterPro" id="IPR001647">
    <property type="entry name" value="HTH_TetR"/>
</dbReference>
<evidence type="ECO:0000313" key="6">
    <source>
        <dbReference type="EMBL" id="SFT11094.1"/>
    </source>
</evidence>
<dbReference type="SUPFAM" id="SSF46689">
    <property type="entry name" value="Homeodomain-like"/>
    <property type="match status" value="1"/>
</dbReference>
<sequence>MTETGLTLRERKKLRTRRALVEEALRLFSEQGFAETTLDELVDSVEVSQRTFFRNFTSKEDVALAPERELWAAYTADIESRPADGLALADFQEILFTAVAGMAEGWERRFVVSRALCDRTPALVASSLEHCAQVTDRVVGRLARGDRDRELLLRLTFELMLSAWRWALRQWSAAYEDGAGPGREELYERMRTAFATIPRVAALTGSQARIGLAG</sequence>
<dbReference type="AlphaFoldDB" id="A0A1I6VC51"/>
<evidence type="ECO:0000256" key="3">
    <source>
        <dbReference type="ARBA" id="ARBA00023163"/>
    </source>
</evidence>
<protein>
    <submittedName>
        <fullName evidence="6">DNA-binding transcriptional regulator, AcrR family</fullName>
    </submittedName>
</protein>
<reference evidence="7" key="1">
    <citation type="submission" date="2016-10" db="EMBL/GenBank/DDBJ databases">
        <authorList>
            <person name="Varghese N."/>
            <person name="Submissions S."/>
        </authorList>
    </citation>
    <scope>NUCLEOTIDE SEQUENCE [LARGE SCALE GENOMIC DNA]</scope>
    <source>
        <strain evidence="7">CGMCC 4.7047</strain>
    </source>
</reference>
<accession>A0A1I6VC51</accession>
<evidence type="ECO:0000313" key="7">
    <source>
        <dbReference type="Proteomes" id="UP000198873"/>
    </source>
</evidence>
<dbReference type="GO" id="GO:0000976">
    <property type="term" value="F:transcription cis-regulatory region binding"/>
    <property type="evidence" value="ECO:0007669"/>
    <property type="project" value="TreeGrafter"/>
</dbReference>
<dbReference type="Gene3D" id="1.10.357.10">
    <property type="entry name" value="Tetracycline Repressor, domain 2"/>
    <property type="match status" value="1"/>
</dbReference>
<dbReference type="PANTHER" id="PTHR30055">
    <property type="entry name" value="HTH-TYPE TRANSCRIPTIONAL REGULATOR RUTR"/>
    <property type="match status" value="1"/>
</dbReference>
<dbReference type="RefSeq" id="WP_093843966.1">
    <property type="nucleotide sequence ID" value="NZ_CP054938.1"/>
</dbReference>
<feature type="domain" description="HTH tetR-type" evidence="5">
    <location>
        <begin position="14"/>
        <end position="74"/>
    </location>
</feature>
<organism evidence="6 7">
    <name type="scientific">Streptomyces harbinensis</name>
    <dbReference type="NCBI Taxonomy" id="1176198"/>
    <lineage>
        <taxon>Bacteria</taxon>
        <taxon>Bacillati</taxon>
        <taxon>Actinomycetota</taxon>
        <taxon>Actinomycetes</taxon>
        <taxon>Kitasatosporales</taxon>
        <taxon>Streptomycetaceae</taxon>
        <taxon>Streptomyces</taxon>
    </lineage>
</organism>
<feature type="DNA-binding region" description="H-T-H motif" evidence="4">
    <location>
        <begin position="37"/>
        <end position="56"/>
    </location>
</feature>
<keyword evidence="1" id="KW-0805">Transcription regulation</keyword>
<dbReference type="PANTHER" id="PTHR30055:SF238">
    <property type="entry name" value="MYCOFACTOCIN BIOSYNTHESIS TRANSCRIPTIONAL REGULATOR MFTR-RELATED"/>
    <property type="match status" value="1"/>
</dbReference>
<dbReference type="STRING" id="1176198.SAMN05444716_107317"/>
<dbReference type="PROSITE" id="PS50977">
    <property type="entry name" value="HTH_TETR_2"/>
    <property type="match status" value="1"/>
</dbReference>